<sequence length="437" mass="47405">MRITKRAAAAVGVLAIASSALISMPSQAANPSLLIWVDSPRLPGAKEYAKIMKGKVDVKVELHSQGDLLAKVQLFNRVKKGWPDVVFGPPNDVAVLRNPIIGNAREISTLLKAQEIKNFGKLNDWCKGSDGKYYCVKNDMAQSVLWYDTALFAEFGYTVPTKMSELFAIGADLAAKHPGYSLGALSDAAAYSSYFWPSQCPLNNELSATRVLINSKSPKCTRVTAALQPLIDKGVFYPGSAFSPEYIKIAQEGKLVAHIGPSWFGEFVLRPASSFNIPTGRLTAAPMPMWEGETVNYSGEWGGGIYTISPHAKFPRAALDFALFMVGDKRNVVDVVNPDKSTGAPTFPAYIPGNKLWKAKIDADTYYKASPYAAMAAQAGKVWTGVKPVRYDADGAWGAAFAPEMAKSKDIQKALDAYATYTSNLAQQLGYEVTTKK</sequence>
<gene>
    <name evidence="1" type="ORF">UFOPK1811_01004</name>
    <name evidence="2" type="ORF">UFOPK2360_01335</name>
    <name evidence="3" type="ORF">UFOPK2659_00630</name>
    <name evidence="4" type="ORF">UFOPK2922_00414</name>
    <name evidence="5" type="ORF">UFOPK3306_00630</name>
</gene>
<name>A0A6J6GXU3_9ZZZZ</name>
<dbReference type="EMBL" id="CAEZZS010000012">
    <property type="protein sequence ID" value="CAB4772162.1"/>
    <property type="molecule type" value="Genomic_DNA"/>
</dbReference>
<protein>
    <submittedName>
        <fullName evidence="1">Unannotated protein</fullName>
    </submittedName>
</protein>
<organism evidence="1">
    <name type="scientific">freshwater metagenome</name>
    <dbReference type="NCBI Taxonomy" id="449393"/>
    <lineage>
        <taxon>unclassified sequences</taxon>
        <taxon>metagenomes</taxon>
        <taxon>ecological metagenomes</taxon>
    </lineage>
</organism>
<proteinExistence type="predicted"/>
<accession>A0A6J6GXU3</accession>
<evidence type="ECO:0000313" key="2">
    <source>
        <dbReference type="EMBL" id="CAB4694928.1"/>
    </source>
</evidence>
<dbReference type="AlphaFoldDB" id="A0A6J6GXU3"/>
<dbReference type="EMBL" id="CAEZUJ010000042">
    <property type="protein sequence ID" value="CAB4603884.1"/>
    <property type="molecule type" value="Genomic_DNA"/>
</dbReference>
<dbReference type="SUPFAM" id="SSF53850">
    <property type="entry name" value="Periplasmic binding protein-like II"/>
    <property type="match status" value="1"/>
</dbReference>
<evidence type="ECO:0000313" key="4">
    <source>
        <dbReference type="EMBL" id="CAB4772162.1"/>
    </source>
</evidence>
<dbReference type="EMBL" id="CAEZXH010000123">
    <property type="protein sequence ID" value="CAB4694928.1"/>
    <property type="molecule type" value="Genomic_DNA"/>
</dbReference>
<evidence type="ECO:0000313" key="5">
    <source>
        <dbReference type="EMBL" id="CAB4864939.1"/>
    </source>
</evidence>
<dbReference type="EMBL" id="CAFBLI010000035">
    <property type="protein sequence ID" value="CAB4864939.1"/>
    <property type="molecule type" value="Genomic_DNA"/>
</dbReference>
<dbReference type="EMBL" id="CAEZYJ010000075">
    <property type="protein sequence ID" value="CAB4720826.1"/>
    <property type="molecule type" value="Genomic_DNA"/>
</dbReference>
<dbReference type="Gene3D" id="3.40.190.10">
    <property type="entry name" value="Periplasmic binding protein-like II"/>
    <property type="match status" value="1"/>
</dbReference>
<evidence type="ECO:0000313" key="1">
    <source>
        <dbReference type="EMBL" id="CAB4603884.1"/>
    </source>
</evidence>
<reference evidence="1" key="1">
    <citation type="submission" date="2020-05" db="EMBL/GenBank/DDBJ databases">
        <authorList>
            <person name="Chiriac C."/>
            <person name="Salcher M."/>
            <person name="Ghai R."/>
            <person name="Kavagutti S V."/>
        </authorList>
    </citation>
    <scope>NUCLEOTIDE SEQUENCE</scope>
</reference>
<evidence type="ECO:0000313" key="3">
    <source>
        <dbReference type="EMBL" id="CAB4720826.1"/>
    </source>
</evidence>